<dbReference type="EMBL" id="LR215973">
    <property type="protein sequence ID" value="VFA97606.1"/>
    <property type="molecule type" value="Genomic_DNA"/>
</dbReference>
<accession>A0A4U8VVD9</accession>
<reference evidence="2 3" key="1">
    <citation type="submission" date="2019-02" db="EMBL/GenBank/DDBJ databases">
        <authorList>
            <consortium name="Pathogen Informatics"/>
        </authorList>
    </citation>
    <scope>NUCLEOTIDE SEQUENCE [LARGE SCALE GENOMIC DNA]</scope>
    <source>
        <strain evidence="2 3">3012STDY6756504</strain>
    </source>
</reference>
<evidence type="ECO:0000313" key="2">
    <source>
        <dbReference type="EMBL" id="VFA97606.1"/>
    </source>
</evidence>
<dbReference type="AlphaFoldDB" id="A0A4U8VVD9"/>
<feature type="domain" description="RsbT co-antagonist protein RsbRD N-terminal" evidence="1">
    <location>
        <begin position="23"/>
        <end position="147"/>
    </location>
</feature>
<dbReference type="RefSeq" id="WP_228797218.1">
    <property type="nucleotide sequence ID" value="NZ_JADLPK010000009.1"/>
</dbReference>
<evidence type="ECO:0000313" key="3">
    <source>
        <dbReference type="Proteomes" id="UP000290439"/>
    </source>
</evidence>
<dbReference type="InterPro" id="IPR025751">
    <property type="entry name" value="RsbRD_N_dom"/>
</dbReference>
<proteinExistence type="predicted"/>
<dbReference type="Proteomes" id="UP000290439">
    <property type="component" value="Chromosome"/>
</dbReference>
<dbReference type="Pfam" id="PF14361">
    <property type="entry name" value="RsbRD_N"/>
    <property type="match status" value="1"/>
</dbReference>
<sequence length="332" mass="34041">MMGTQAGADISSLEAKLVRFLRRRGRGTHGGDLAATVRHCLADAVQQLHPRTARPDAGAASIAGSAARWAREGVALETVLGAYHEGIRQGLEFLADHTTAGDAPGDSAEQLLAGTQLMVRVLELVTVTASAAYLDEHRLVAREHQTAAQTLVSALLSGHGASALARRTGIAVAPAYQVVALAIPPHPDELDAGIGAVSAGRRKLRRVQAALAAPLGSRSLSLLSADGGTVLIPQDPVSAFAPSPAMTGEVLAVVGEAAEVALTAVVISGATERIPELAGRAHDVLEHIRGAGHPAGLYRITEGGEPDGGEADHGRYLPVADAPAVVRIGRSA</sequence>
<evidence type="ECO:0000259" key="1">
    <source>
        <dbReference type="Pfam" id="PF14361"/>
    </source>
</evidence>
<protein>
    <recommendedName>
        <fullName evidence="1">RsbT co-antagonist protein RsbRD N-terminal domain-containing protein</fullName>
    </recommendedName>
</protein>
<gene>
    <name evidence="2" type="ORF">NCTC10797_01369</name>
</gene>
<organism evidence="2 3">
    <name type="scientific">Nocardia cyriacigeorgica</name>
    <dbReference type="NCBI Taxonomy" id="135487"/>
    <lineage>
        <taxon>Bacteria</taxon>
        <taxon>Bacillati</taxon>
        <taxon>Actinomycetota</taxon>
        <taxon>Actinomycetes</taxon>
        <taxon>Mycobacteriales</taxon>
        <taxon>Nocardiaceae</taxon>
        <taxon>Nocardia</taxon>
    </lineage>
</organism>
<name>A0A4U8VVD9_9NOCA</name>